<accession>A0A0P0UTJ6</accession>
<dbReference type="EMBL" id="AP013042">
    <property type="protein sequence ID" value="BAS68392.1"/>
    <property type="molecule type" value="Genomic_DNA"/>
</dbReference>
<reference evidence="2 3" key="1">
    <citation type="journal article" date="2000" name="Mar. Ecol. Prog. Ser.">
        <title>Phylogenetic characterization of endosymbionts in three hydrothermal vent mussels: influence on host distributions.</title>
        <authorList>
            <person name="Fujiwara Y."/>
            <person name="Takai K."/>
            <person name="Uematsu K."/>
            <person name="Tsuchida S."/>
            <person name="Hunt J.C."/>
            <person name="Hashimoto J."/>
        </authorList>
    </citation>
    <scope>NUCLEOTIDE SEQUENCE [LARGE SCALE GENOMIC DNA]</scope>
    <source>
        <strain evidence="2 3">Myojin Knoll</strain>
    </source>
</reference>
<protein>
    <submittedName>
        <fullName evidence="2">Uncharacterized protein</fullName>
    </submittedName>
</protein>
<dbReference type="AlphaFoldDB" id="A0A0P0UTJ6"/>
<sequence length="79" mass="8846">MKNVKTLLLATLVSFMMVTSPMANSISSDANLIFSNGSSQAQSMDFARLSTTEMKKTEGEWFWVAWASASRMLWSRPAY</sequence>
<dbReference type="KEGG" id="ebh:BSEPE_1413"/>
<dbReference type="OrthoDB" id="9882822at2"/>
<dbReference type="STRING" id="1303921.BSEPE_1413"/>
<name>A0A0P0UTJ6_9GAMM</name>
<evidence type="ECO:0000256" key="1">
    <source>
        <dbReference type="SAM" id="SignalP"/>
    </source>
</evidence>
<organism evidence="2 3">
    <name type="scientific">endosymbiont of Bathymodiolus septemdierum str. Myojin knoll</name>
    <dbReference type="NCBI Taxonomy" id="1303921"/>
    <lineage>
        <taxon>Bacteria</taxon>
        <taxon>Pseudomonadati</taxon>
        <taxon>Pseudomonadota</taxon>
        <taxon>Gammaproteobacteria</taxon>
        <taxon>sulfur-oxidizing symbionts</taxon>
    </lineage>
</organism>
<gene>
    <name evidence="2" type="ORF">BSEPE_1413</name>
</gene>
<proteinExistence type="predicted"/>
<dbReference type="RefSeq" id="WP_066045615.1">
    <property type="nucleotide sequence ID" value="NZ_AP013042.1"/>
</dbReference>
<reference evidence="2 3" key="2">
    <citation type="journal article" date="2016" name="ISME J.">
        <title>Heterogeneous composition of key metabolic gene clusters in a vent mussel symbiont population.</title>
        <authorList>
            <person name="Ikuta T."/>
            <person name="Takaki Y."/>
            <person name="Nagai Y."/>
            <person name="Shimamura S."/>
            <person name="Tsuda M."/>
            <person name="Kawagucci S."/>
            <person name="Aoki Y."/>
            <person name="Inoue K."/>
            <person name="Teruya M."/>
            <person name="Satou K."/>
            <person name="Teruya K."/>
            <person name="Shimoji M."/>
            <person name="Tamotsu H."/>
            <person name="Hirano T."/>
            <person name="Maruyama T."/>
            <person name="Yoshida T."/>
        </authorList>
    </citation>
    <scope>NUCLEOTIDE SEQUENCE [LARGE SCALE GENOMIC DNA]</scope>
    <source>
        <strain evidence="2 3">Myojin Knoll</strain>
    </source>
</reference>
<keyword evidence="3" id="KW-1185">Reference proteome</keyword>
<feature type="chain" id="PRO_5006056077" evidence="1">
    <location>
        <begin position="24"/>
        <end position="79"/>
    </location>
</feature>
<evidence type="ECO:0000313" key="3">
    <source>
        <dbReference type="Proteomes" id="UP000067399"/>
    </source>
</evidence>
<keyword evidence="1" id="KW-0732">Signal</keyword>
<feature type="signal peptide" evidence="1">
    <location>
        <begin position="1"/>
        <end position="23"/>
    </location>
</feature>
<evidence type="ECO:0000313" key="2">
    <source>
        <dbReference type="EMBL" id="BAS68392.1"/>
    </source>
</evidence>
<dbReference type="Proteomes" id="UP000067399">
    <property type="component" value="Chromosome"/>
</dbReference>